<name>A0AB39N5E5_9ACTN</name>
<dbReference type="RefSeq" id="WP_369273713.1">
    <property type="nucleotide sequence ID" value="NZ_CP163432.1"/>
</dbReference>
<evidence type="ECO:0000256" key="1">
    <source>
        <dbReference type="SAM" id="MobiDB-lite"/>
    </source>
</evidence>
<feature type="region of interest" description="Disordered" evidence="1">
    <location>
        <begin position="1"/>
        <end position="44"/>
    </location>
</feature>
<protein>
    <submittedName>
        <fullName evidence="2">Uncharacterized protein</fullName>
    </submittedName>
</protein>
<gene>
    <name evidence="2" type="ORF">AB5J55_30620</name>
</gene>
<proteinExistence type="predicted"/>
<evidence type="ECO:0000313" key="2">
    <source>
        <dbReference type="EMBL" id="XDQ13681.1"/>
    </source>
</evidence>
<dbReference type="EMBL" id="CP163432">
    <property type="protein sequence ID" value="XDQ13681.1"/>
    <property type="molecule type" value="Genomic_DNA"/>
</dbReference>
<accession>A0AB39N5E5</accession>
<organism evidence="2">
    <name type="scientific">Streptomyces sp. R11</name>
    <dbReference type="NCBI Taxonomy" id="3238625"/>
    <lineage>
        <taxon>Bacteria</taxon>
        <taxon>Bacillati</taxon>
        <taxon>Actinomycetota</taxon>
        <taxon>Actinomycetes</taxon>
        <taxon>Kitasatosporales</taxon>
        <taxon>Streptomycetaceae</taxon>
        <taxon>Streptomyces</taxon>
    </lineage>
</organism>
<sequence>MVPGAAKGLGLDPPGGTAGFGPVDGFTHDGGVGMPEDGMEVTVC</sequence>
<dbReference type="AlphaFoldDB" id="A0AB39N5E5"/>
<reference evidence="2" key="1">
    <citation type="submission" date="2024-07" db="EMBL/GenBank/DDBJ databases">
        <authorList>
            <person name="Yu S.T."/>
        </authorList>
    </citation>
    <scope>NUCLEOTIDE SEQUENCE</scope>
    <source>
        <strain evidence="2">R11</strain>
    </source>
</reference>